<dbReference type="AlphaFoldDB" id="A0A0F6YIZ9"/>
<evidence type="ECO:0008006" key="3">
    <source>
        <dbReference type="Google" id="ProtNLM"/>
    </source>
</evidence>
<evidence type="ECO:0000313" key="2">
    <source>
        <dbReference type="Proteomes" id="UP000034883"/>
    </source>
</evidence>
<proteinExistence type="predicted"/>
<organism evidence="1 2">
    <name type="scientific">Sandaracinus amylolyticus</name>
    <dbReference type="NCBI Taxonomy" id="927083"/>
    <lineage>
        <taxon>Bacteria</taxon>
        <taxon>Pseudomonadati</taxon>
        <taxon>Myxococcota</taxon>
        <taxon>Polyangia</taxon>
        <taxon>Polyangiales</taxon>
        <taxon>Sandaracinaceae</taxon>
        <taxon>Sandaracinus</taxon>
    </lineage>
</organism>
<protein>
    <recommendedName>
        <fullName evidence="3">HTH luxR-type domain-containing protein</fullName>
    </recommendedName>
</protein>
<keyword evidence="2" id="KW-1185">Reference proteome</keyword>
<accession>A0A0F6YIZ9</accession>
<dbReference type="EMBL" id="CP011125">
    <property type="protein sequence ID" value="AKF05660.1"/>
    <property type="molecule type" value="Genomic_DNA"/>
</dbReference>
<sequence length="87" mass="9025">MDMGASTHGDGAAAERVVAHLAARVGLNDIERRVIALSLAGVAPEALPAQLGVDPSLAAAAIRVACVRLEIDSVSEVWRLVRGDLQD</sequence>
<dbReference type="KEGG" id="samy:DB32_002809"/>
<dbReference type="STRING" id="927083.DB32_002809"/>
<gene>
    <name evidence="1" type="ORF">DB32_002809</name>
</gene>
<dbReference type="Proteomes" id="UP000034883">
    <property type="component" value="Chromosome"/>
</dbReference>
<reference evidence="1 2" key="1">
    <citation type="submission" date="2015-03" db="EMBL/GenBank/DDBJ databases">
        <title>Genome assembly of Sandaracinus amylolyticus DSM 53668.</title>
        <authorList>
            <person name="Sharma G."/>
            <person name="Subramanian S."/>
        </authorList>
    </citation>
    <scope>NUCLEOTIDE SEQUENCE [LARGE SCALE GENOMIC DNA]</scope>
    <source>
        <strain evidence="1 2">DSM 53668</strain>
    </source>
</reference>
<name>A0A0F6YIZ9_9BACT</name>
<evidence type="ECO:0000313" key="1">
    <source>
        <dbReference type="EMBL" id="AKF05660.1"/>
    </source>
</evidence>